<evidence type="ECO:0000313" key="2">
    <source>
        <dbReference type="EMBL" id="PRP80951.1"/>
    </source>
</evidence>
<evidence type="ECO:0000256" key="1">
    <source>
        <dbReference type="SAM" id="SignalP"/>
    </source>
</evidence>
<name>A0A2P6NAH6_9EUKA</name>
<dbReference type="EMBL" id="MDYQ01000134">
    <property type="protein sequence ID" value="PRP80951.1"/>
    <property type="molecule type" value="Genomic_DNA"/>
</dbReference>
<organism evidence="2 3">
    <name type="scientific">Planoprotostelium fungivorum</name>
    <dbReference type="NCBI Taxonomy" id="1890364"/>
    <lineage>
        <taxon>Eukaryota</taxon>
        <taxon>Amoebozoa</taxon>
        <taxon>Evosea</taxon>
        <taxon>Variosea</taxon>
        <taxon>Cavosteliida</taxon>
        <taxon>Cavosteliaceae</taxon>
        <taxon>Planoprotostelium</taxon>
    </lineage>
</organism>
<proteinExistence type="predicted"/>
<sequence length="194" mass="21667">MRATAALLLLTISLVQAGSLEWPSQYNFEYRLTFRSVATNDSFAGFALGWQSQNENTTRTTYTITTTTGPANTTLWEFHNNNTIYQLSNGVTCKKVGTPMAGTFKQFAINGTSTHRPCFGDGRVGRVWRHDFGDQKGVKLCAELAGKRPLWIETTSAGTGEDAFSYRIDYLNWKPQAIPDQNLYESESPCWSVV</sequence>
<gene>
    <name evidence="2" type="ORF">PROFUN_11280</name>
</gene>
<feature type="signal peptide" evidence="1">
    <location>
        <begin position="1"/>
        <end position="17"/>
    </location>
</feature>
<dbReference type="InParanoid" id="A0A2P6NAH6"/>
<accession>A0A2P6NAH6</accession>
<reference evidence="2 3" key="1">
    <citation type="journal article" date="2018" name="Genome Biol. Evol.">
        <title>Multiple Roots of Fruiting Body Formation in Amoebozoa.</title>
        <authorList>
            <person name="Hillmann F."/>
            <person name="Forbes G."/>
            <person name="Novohradska S."/>
            <person name="Ferling I."/>
            <person name="Riege K."/>
            <person name="Groth M."/>
            <person name="Westermann M."/>
            <person name="Marz M."/>
            <person name="Spaller T."/>
            <person name="Winckler T."/>
            <person name="Schaap P."/>
            <person name="Glockner G."/>
        </authorList>
    </citation>
    <scope>NUCLEOTIDE SEQUENCE [LARGE SCALE GENOMIC DNA]</scope>
    <source>
        <strain evidence="2 3">Jena</strain>
    </source>
</reference>
<protein>
    <submittedName>
        <fullName evidence="2">Uncharacterized protein</fullName>
    </submittedName>
</protein>
<comment type="caution">
    <text evidence="2">The sequence shown here is derived from an EMBL/GenBank/DDBJ whole genome shotgun (WGS) entry which is preliminary data.</text>
</comment>
<feature type="chain" id="PRO_5015189138" evidence="1">
    <location>
        <begin position="18"/>
        <end position="194"/>
    </location>
</feature>
<keyword evidence="3" id="KW-1185">Reference proteome</keyword>
<keyword evidence="1" id="KW-0732">Signal</keyword>
<dbReference type="Proteomes" id="UP000241769">
    <property type="component" value="Unassembled WGS sequence"/>
</dbReference>
<dbReference type="AlphaFoldDB" id="A0A2P6NAH6"/>
<evidence type="ECO:0000313" key="3">
    <source>
        <dbReference type="Proteomes" id="UP000241769"/>
    </source>
</evidence>